<dbReference type="PANTHER" id="PTHR43861">
    <property type="entry name" value="TRANS-ACONITATE 2-METHYLTRANSFERASE-RELATED"/>
    <property type="match status" value="1"/>
</dbReference>
<comment type="caution">
    <text evidence="2">The sequence shown here is derived from an EMBL/GenBank/DDBJ whole genome shotgun (WGS) entry which is preliminary data.</text>
</comment>
<gene>
    <name evidence="2" type="ORF">A2Z00_02485</name>
</gene>
<dbReference type="InterPro" id="IPR013216">
    <property type="entry name" value="Methyltransf_11"/>
</dbReference>
<dbReference type="SUPFAM" id="SSF53335">
    <property type="entry name" value="S-adenosyl-L-methionine-dependent methyltransferases"/>
    <property type="match status" value="1"/>
</dbReference>
<dbReference type="Gene3D" id="3.40.50.150">
    <property type="entry name" value="Vaccinia Virus protein VP39"/>
    <property type="match status" value="1"/>
</dbReference>
<dbReference type="Proteomes" id="UP000177268">
    <property type="component" value="Unassembled WGS sequence"/>
</dbReference>
<evidence type="ECO:0000259" key="1">
    <source>
        <dbReference type="Pfam" id="PF08241"/>
    </source>
</evidence>
<protein>
    <recommendedName>
        <fullName evidence="1">Methyltransferase type 11 domain-containing protein</fullName>
    </recommendedName>
</protein>
<dbReference type="InterPro" id="IPR029063">
    <property type="entry name" value="SAM-dependent_MTases_sf"/>
</dbReference>
<dbReference type="CDD" id="cd02440">
    <property type="entry name" value="AdoMet_MTases"/>
    <property type="match status" value="1"/>
</dbReference>
<proteinExistence type="predicted"/>
<reference evidence="2 3" key="1">
    <citation type="journal article" date="2016" name="Nat. Commun.">
        <title>Thousands of microbial genomes shed light on interconnected biogeochemical processes in an aquifer system.</title>
        <authorList>
            <person name="Anantharaman K."/>
            <person name="Brown C.T."/>
            <person name="Hug L.A."/>
            <person name="Sharon I."/>
            <person name="Castelle C.J."/>
            <person name="Probst A.J."/>
            <person name="Thomas B.C."/>
            <person name="Singh A."/>
            <person name="Wilkins M.J."/>
            <person name="Karaoz U."/>
            <person name="Brodie E.L."/>
            <person name="Williams K.H."/>
            <person name="Hubbard S.S."/>
            <person name="Banfield J.F."/>
        </authorList>
    </citation>
    <scope>NUCLEOTIDE SEQUENCE [LARGE SCALE GENOMIC DNA]</scope>
</reference>
<organism evidence="2 3">
    <name type="scientific">Candidatus Gottesmanbacteria bacterium RBG_13_45_10</name>
    <dbReference type="NCBI Taxonomy" id="1798370"/>
    <lineage>
        <taxon>Bacteria</taxon>
        <taxon>Candidatus Gottesmaniibacteriota</taxon>
    </lineage>
</organism>
<feature type="domain" description="Methyltransferase type 11" evidence="1">
    <location>
        <begin position="35"/>
        <end position="131"/>
    </location>
</feature>
<evidence type="ECO:0000313" key="3">
    <source>
        <dbReference type="Proteomes" id="UP000177268"/>
    </source>
</evidence>
<evidence type="ECO:0000313" key="2">
    <source>
        <dbReference type="EMBL" id="OGG11319.1"/>
    </source>
</evidence>
<sequence>MKNITDVSPWAPLHDRLRFAASFVESRDMKRKRVLDIGCGYGWFEVHAKKMGARSIIGTELSEGDLVTAKRSIHDRNIRFRVGSAISLPFDDRSFDTVVSWEVLEHIPKGTELTMFLEISRVLKKGGICYISTPHRAFVSTLLDPAFWLIGHRHYPIRSVILYAQKAGMKVDRIQCAGAWWETLWILNLYISKWIFRRPPFFAKYFERQLDAEYEKESGFTNIYCRMRKI</sequence>
<name>A0A1F5ZFQ2_9BACT</name>
<dbReference type="EMBL" id="MFIZ01000033">
    <property type="protein sequence ID" value="OGG11319.1"/>
    <property type="molecule type" value="Genomic_DNA"/>
</dbReference>
<accession>A0A1F5ZFQ2</accession>
<dbReference type="Pfam" id="PF08241">
    <property type="entry name" value="Methyltransf_11"/>
    <property type="match status" value="1"/>
</dbReference>
<dbReference type="STRING" id="1798370.A2Z00_02485"/>
<dbReference type="GO" id="GO:0008757">
    <property type="term" value="F:S-adenosylmethionine-dependent methyltransferase activity"/>
    <property type="evidence" value="ECO:0007669"/>
    <property type="project" value="InterPro"/>
</dbReference>
<dbReference type="AlphaFoldDB" id="A0A1F5ZFQ2"/>